<feature type="transmembrane region" description="Helical" evidence="12">
    <location>
        <begin position="439"/>
        <end position="459"/>
    </location>
</feature>
<feature type="compositionally biased region" description="Basic and acidic residues" evidence="11">
    <location>
        <begin position="80"/>
        <end position="93"/>
    </location>
</feature>
<evidence type="ECO:0000259" key="13">
    <source>
        <dbReference type="Pfam" id="PF02163"/>
    </source>
</evidence>
<comment type="cofactor">
    <cofactor evidence="1">
        <name>Zn(2+)</name>
        <dbReference type="ChEBI" id="CHEBI:29105"/>
    </cofactor>
</comment>
<dbReference type="EMBL" id="MQVR01000001">
    <property type="protein sequence ID" value="OKL55138.1"/>
    <property type="molecule type" value="Genomic_DNA"/>
</dbReference>
<evidence type="ECO:0000256" key="4">
    <source>
        <dbReference type="ARBA" id="ARBA00022670"/>
    </source>
</evidence>
<keyword evidence="15" id="KW-1185">Reference proteome</keyword>
<comment type="similarity">
    <text evidence="3">Belongs to the peptidase M50B family.</text>
</comment>
<dbReference type="GO" id="GO:0016020">
    <property type="term" value="C:membrane"/>
    <property type="evidence" value="ECO:0007669"/>
    <property type="project" value="UniProtKB-SubCell"/>
</dbReference>
<comment type="caution">
    <text evidence="14">The sequence shown here is derived from an EMBL/GenBank/DDBJ whole genome shotgun (WGS) entry which is preliminary data.</text>
</comment>
<evidence type="ECO:0000313" key="15">
    <source>
        <dbReference type="Proteomes" id="UP000185628"/>
    </source>
</evidence>
<evidence type="ECO:0000256" key="2">
    <source>
        <dbReference type="ARBA" id="ARBA00004141"/>
    </source>
</evidence>
<keyword evidence="9" id="KW-0482">Metalloprotease</keyword>
<dbReference type="GO" id="GO:0004222">
    <property type="term" value="F:metalloendopeptidase activity"/>
    <property type="evidence" value="ECO:0007669"/>
    <property type="project" value="InterPro"/>
</dbReference>
<feature type="region of interest" description="Disordered" evidence="11">
    <location>
        <begin position="80"/>
        <end position="133"/>
    </location>
</feature>
<dbReference type="OrthoDB" id="9782003at2"/>
<dbReference type="AlphaFoldDB" id="A0A1Q5Q5N0"/>
<dbReference type="Gene3D" id="2.30.42.10">
    <property type="match status" value="1"/>
</dbReference>
<dbReference type="InterPro" id="IPR004387">
    <property type="entry name" value="Pept_M50_Zn"/>
</dbReference>
<dbReference type="InterPro" id="IPR008915">
    <property type="entry name" value="Peptidase_M50"/>
</dbReference>
<dbReference type="RefSeq" id="WP_073715364.1">
    <property type="nucleotide sequence ID" value="NZ_MQVR01000001.1"/>
</dbReference>
<evidence type="ECO:0000256" key="11">
    <source>
        <dbReference type="SAM" id="MobiDB-lite"/>
    </source>
</evidence>
<name>A0A1Q5Q5N0_9ACTO</name>
<dbReference type="InterPro" id="IPR036034">
    <property type="entry name" value="PDZ_sf"/>
</dbReference>
<feature type="transmembrane region" description="Helical" evidence="12">
    <location>
        <begin position="377"/>
        <end position="397"/>
    </location>
</feature>
<comment type="subcellular location">
    <subcellularLocation>
        <location evidence="2">Membrane</location>
        <topology evidence="2">Multi-pass membrane protein</topology>
    </subcellularLocation>
</comment>
<feature type="domain" description="Peptidase M50" evidence="13">
    <location>
        <begin position="10"/>
        <end position="423"/>
    </location>
</feature>
<dbReference type="PANTHER" id="PTHR42837">
    <property type="entry name" value="REGULATOR OF SIGMA-E PROTEASE RSEP"/>
    <property type="match status" value="1"/>
</dbReference>
<keyword evidence="4" id="KW-0645">Protease</keyword>
<dbReference type="GO" id="GO:0006508">
    <property type="term" value="P:proteolysis"/>
    <property type="evidence" value="ECO:0007669"/>
    <property type="project" value="UniProtKB-KW"/>
</dbReference>
<keyword evidence="7" id="KW-0862">Zinc</keyword>
<accession>A0A1Q5Q5N0</accession>
<evidence type="ECO:0000256" key="5">
    <source>
        <dbReference type="ARBA" id="ARBA00022692"/>
    </source>
</evidence>
<evidence type="ECO:0000256" key="10">
    <source>
        <dbReference type="ARBA" id="ARBA00023136"/>
    </source>
</evidence>
<keyword evidence="5 12" id="KW-0812">Transmembrane</keyword>
<evidence type="ECO:0000313" key="14">
    <source>
        <dbReference type="EMBL" id="OKL55138.1"/>
    </source>
</evidence>
<feature type="transmembrane region" description="Helical" evidence="12">
    <location>
        <begin position="162"/>
        <end position="187"/>
    </location>
</feature>
<evidence type="ECO:0000256" key="8">
    <source>
        <dbReference type="ARBA" id="ARBA00022989"/>
    </source>
</evidence>
<keyword evidence="6" id="KW-0378">Hydrolase</keyword>
<evidence type="ECO:0000256" key="12">
    <source>
        <dbReference type="SAM" id="Phobius"/>
    </source>
</evidence>
<dbReference type="Pfam" id="PF02163">
    <property type="entry name" value="Peptidase_M50"/>
    <property type="match status" value="1"/>
</dbReference>
<feature type="compositionally biased region" description="Basic and acidic residues" evidence="11">
    <location>
        <begin position="117"/>
        <end position="133"/>
    </location>
</feature>
<gene>
    <name evidence="14" type="ORF">BSZ39_00080</name>
</gene>
<dbReference type="CDD" id="cd06163">
    <property type="entry name" value="S2P-M50_PDZ_RseP-like"/>
    <property type="match status" value="1"/>
</dbReference>
<dbReference type="SUPFAM" id="SSF50156">
    <property type="entry name" value="PDZ domain-like"/>
    <property type="match status" value="1"/>
</dbReference>
<protein>
    <recommendedName>
        <fullName evidence="13">Peptidase M50 domain-containing protein</fullName>
    </recommendedName>
</protein>
<sequence>MAYLIGIGLLIIGLLVSIALHEIGHMAPAKRFGVKVPQYFVGFGPTLWSTKRGETEYGIKAIPLGGYVRLAGMYPPERAITKDDAGAHSHDVDGPTDASTAATPSHVGSRPDAPADAARRRPESRSAERRSLASEARAEALADLAPGEEHRAFYHLSVPKKIVVMLGGPLMNLVIAFVLLSGIIVGYGLPTLTPTVSAVAECATDADPCTEPGAAYAAGLRAGDTITSFAGTPITTWQDLPKAVEKNGLQPTNITFISDGVEHTARITPQKREVRIDANTVQERVVISVTAGQERRPGTIGQAAAMTGTAVTETFKVIGALPMRLYDVARSLVTDEPRQDGVMSIIGVGRIAGEVASSPSDAGGSGGLAGPTWGDRIMSLLSLVASLNIALFAFNLIPLLPLDGGHIAGALFEGARRQIAKLRGAPDPGPVDIARMLPLTYTVFILLIAMTLLLGYADIVKPITL</sequence>
<keyword evidence="8 12" id="KW-1133">Transmembrane helix</keyword>
<proteinExistence type="inferred from homology"/>
<evidence type="ECO:0000256" key="9">
    <source>
        <dbReference type="ARBA" id="ARBA00023049"/>
    </source>
</evidence>
<organism evidence="14 15">
    <name type="scientific">Bowdeniella nasicola</name>
    <dbReference type="NCBI Taxonomy" id="208480"/>
    <lineage>
        <taxon>Bacteria</taxon>
        <taxon>Bacillati</taxon>
        <taxon>Actinomycetota</taxon>
        <taxon>Actinomycetes</taxon>
        <taxon>Actinomycetales</taxon>
        <taxon>Actinomycetaceae</taxon>
        <taxon>Bowdeniella</taxon>
    </lineage>
</organism>
<evidence type="ECO:0000256" key="6">
    <source>
        <dbReference type="ARBA" id="ARBA00022801"/>
    </source>
</evidence>
<evidence type="ECO:0000256" key="3">
    <source>
        <dbReference type="ARBA" id="ARBA00007931"/>
    </source>
</evidence>
<dbReference type="PANTHER" id="PTHR42837:SF2">
    <property type="entry name" value="MEMBRANE METALLOPROTEASE ARASP2, CHLOROPLASTIC-RELATED"/>
    <property type="match status" value="1"/>
</dbReference>
<dbReference type="Proteomes" id="UP000185628">
    <property type="component" value="Unassembled WGS sequence"/>
</dbReference>
<reference evidence="15" key="1">
    <citation type="submission" date="2016-12" db="EMBL/GenBank/DDBJ databases">
        <authorList>
            <person name="Meng X."/>
        </authorList>
    </citation>
    <scope>NUCLEOTIDE SEQUENCE [LARGE SCALE GENOMIC DNA]</scope>
    <source>
        <strain evidence="15">DSM 19116</strain>
    </source>
</reference>
<keyword evidence="10 12" id="KW-0472">Membrane</keyword>
<evidence type="ECO:0000256" key="1">
    <source>
        <dbReference type="ARBA" id="ARBA00001947"/>
    </source>
</evidence>
<evidence type="ECO:0000256" key="7">
    <source>
        <dbReference type="ARBA" id="ARBA00022833"/>
    </source>
</evidence>